<dbReference type="NCBIfam" id="TIGR01956">
    <property type="entry name" value="NusG_myco"/>
    <property type="match status" value="1"/>
</dbReference>
<keyword evidence="1 4" id="KW-0889">Transcription antitermination</keyword>
<evidence type="ECO:0000256" key="4">
    <source>
        <dbReference type="HAMAP-Rule" id="MF_00948"/>
    </source>
</evidence>
<dbReference type="InterPro" id="IPR047050">
    <property type="entry name" value="NGN"/>
</dbReference>
<dbReference type="InterPro" id="IPR014722">
    <property type="entry name" value="Rib_uL2_dom2"/>
</dbReference>
<dbReference type="GO" id="GO:0006354">
    <property type="term" value="P:DNA-templated transcription elongation"/>
    <property type="evidence" value="ECO:0007669"/>
    <property type="project" value="UniProtKB-UniRule"/>
</dbReference>
<dbReference type="InterPro" id="IPR001062">
    <property type="entry name" value="Transcrpt_antiterm_NusG"/>
</dbReference>
<dbReference type="SUPFAM" id="SSF50104">
    <property type="entry name" value="Translation proteins SH3-like domain"/>
    <property type="match status" value="1"/>
</dbReference>
<dbReference type="CDD" id="cd09891">
    <property type="entry name" value="NGN_Bact_1"/>
    <property type="match status" value="1"/>
</dbReference>
<dbReference type="AlphaFoldDB" id="A0AAJ1UX65"/>
<dbReference type="SUPFAM" id="SSF82679">
    <property type="entry name" value="N-utilization substance G protein NusG, N-terminal domain"/>
    <property type="match status" value="1"/>
</dbReference>
<comment type="caution">
    <text evidence="7">The sequence shown here is derived from an EMBL/GenBank/DDBJ whole genome shotgun (WGS) entry which is preliminary data.</text>
</comment>
<comment type="similarity">
    <text evidence="4">Belongs to the NusG family.</text>
</comment>
<dbReference type="InterPro" id="IPR036735">
    <property type="entry name" value="NGN_dom_sf"/>
</dbReference>
<dbReference type="PANTHER" id="PTHR30265">
    <property type="entry name" value="RHO-INTERACTING TRANSCRIPTION TERMINATION FACTOR NUSG"/>
    <property type="match status" value="1"/>
</dbReference>
<evidence type="ECO:0000256" key="1">
    <source>
        <dbReference type="ARBA" id="ARBA00022814"/>
    </source>
</evidence>
<proteinExistence type="inferred from homology"/>
<evidence type="ECO:0000313" key="8">
    <source>
        <dbReference type="Proteomes" id="UP001224428"/>
    </source>
</evidence>
<protein>
    <recommendedName>
        <fullName evidence="4 5">Transcription termination/antitermination protein NusG</fullName>
    </recommendedName>
</protein>
<feature type="domain" description="NusG-like N-terminal" evidence="6">
    <location>
        <begin position="7"/>
        <end position="125"/>
    </location>
</feature>
<evidence type="ECO:0000256" key="3">
    <source>
        <dbReference type="ARBA" id="ARBA00023163"/>
    </source>
</evidence>
<evidence type="ECO:0000259" key="6">
    <source>
        <dbReference type="SMART" id="SM00738"/>
    </source>
</evidence>
<accession>A0AAJ1UX65</accession>
<keyword evidence="3 4" id="KW-0804">Transcription</keyword>
<dbReference type="CDD" id="cd06091">
    <property type="entry name" value="KOW_NusG"/>
    <property type="match status" value="1"/>
</dbReference>
<sequence>MSDLINTKKWYMISTMSGKEDKVFESLQNRIVSEQLQDVIEEIHIFKEPRITKKELLKKEAGEPHKVKMVNMYVGYIFIKMIMTDEAWFIIRNTQYVTGLIGSSGKGAKPTPVSSREMKKMFNKEKQAHDDFENGIIKTEYIPGAFIRIINGPFSGTEVKILKSDDVIKKVIVEIETFGRLIEYEFDFKDIELID</sequence>
<dbReference type="GO" id="GO:0032784">
    <property type="term" value="P:regulation of DNA-templated transcription elongation"/>
    <property type="evidence" value="ECO:0007669"/>
    <property type="project" value="InterPro"/>
</dbReference>
<comment type="function">
    <text evidence="4">Participates in transcription elongation, termination and antitermination.</text>
</comment>
<dbReference type="EMBL" id="JASDDP010000025">
    <property type="protein sequence ID" value="MDJ1646045.1"/>
    <property type="molecule type" value="Genomic_DNA"/>
</dbReference>
<dbReference type="Proteomes" id="UP001224428">
    <property type="component" value="Unassembled WGS sequence"/>
</dbReference>
<dbReference type="InterPro" id="IPR010216">
    <property type="entry name" value="Transcrpt_antiterm_NusG_myco"/>
</dbReference>
<dbReference type="InterPro" id="IPR043425">
    <property type="entry name" value="NusG-like"/>
</dbReference>
<dbReference type="HAMAP" id="MF_00948">
    <property type="entry name" value="NusG"/>
    <property type="match status" value="1"/>
</dbReference>
<gene>
    <name evidence="4 7" type="primary">nusG</name>
    <name evidence="7" type="ORF">QLQ80_03070</name>
</gene>
<reference evidence="7" key="1">
    <citation type="submission" date="2023-05" db="EMBL/GenBank/DDBJ databases">
        <title>Mycoplasma phocimorsus sp. nov., isolated from Scandinavian patients with seal finger or septic arthritis after contact with seals.</title>
        <authorList>
            <person name="Skafte-Holm A."/>
            <person name="Pedersen T.R."/>
            <person name="Froelund M."/>
            <person name="Stegger M."/>
            <person name="Qvortrup K."/>
            <person name="Michaels D.L."/>
            <person name="Brown D.R."/>
            <person name="Jensen J.S."/>
        </authorList>
    </citation>
    <scope>NUCLEOTIDE SEQUENCE</scope>
    <source>
        <strain evidence="7">M5725</strain>
    </source>
</reference>
<dbReference type="Gene3D" id="2.30.30.30">
    <property type="match status" value="1"/>
</dbReference>
<keyword evidence="2 4" id="KW-0805">Transcription regulation</keyword>
<evidence type="ECO:0000256" key="5">
    <source>
        <dbReference type="NCBIfam" id="TIGR01956"/>
    </source>
</evidence>
<dbReference type="PANTHER" id="PTHR30265:SF4">
    <property type="entry name" value="KOW MOTIF FAMILY PROTEIN, EXPRESSED"/>
    <property type="match status" value="1"/>
</dbReference>
<organism evidence="7 8">
    <name type="scientific">Mycoplasma phocimorsus</name>
    <dbReference type="NCBI Taxonomy" id="3045839"/>
    <lineage>
        <taxon>Bacteria</taxon>
        <taxon>Bacillati</taxon>
        <taxon>Mycoplasmatota</taxon>
        <taxon>Mollicutes</taxon>
        <taxon>Mycoplasmataceae</taxon>
        <taxon>Mycoplasma</taxon>
    </lineage>
</organism>
<dbReference type="InterPro" id="IPR008991">
    <property type="entry name" value="Translation_prot_SH3-like_sf"/>
</dbReference>
<dbReference type="GO" id="GO:0031564">
    <property type="term" value="P:transcription antitermination"/>
    <property type="evidence" value="ECO:0007669"/>
    <property type="project" value="UniProtKB-UniRule"/>
</dbReference>
<keyword evidence="8" id="KW-1185">Reference proteome</keyword>
<dbReference type="RefSeq" id="WP_283823771.1">
    <property type="nucleotide sequence ID" value="NZ_JASDAY010000022.1"/>
</dbReference>
<dbReference type="Gene3D" id="3.30.70.940">
    <property type="entry name" value="NusG, N-terminal domain"/>
    <property type="match status" value="1"/>
</dbReference>
<dbReference type="InterPro" id="IPR006645">
    <property type="entry name" value="NGN-like_dom"/>
</dbReference>
<dbReference type="Pfam" id="PF02357">
    <property type="entry name" value="NusG"/>
    <property type="match status" value="1"/>
</dbReference>
<keyword evidence="4" id="KW-0806">Transcription termination</keyword>
<dbReference type="GO" id="GO:0006353">
    <property type="term" value="P:DNA-templated transcription termination"/>
    <property type="evidence" value="ECO:0007669"/>
    <property type="project" value="UniProtKB-UniRule"/>
</dbReference>
<evidence type="ECO:0000256" key="2">
    <source>
        <dbReference type="ARBA" id="ARBA00023015"/>
    </source>
</evidence>
<evidence type="ECO:0000313" key="7">
    <source>
        <dbReference type="EMBL" id="MDJ1646045.1"/>
    </source>
</evidence>
<dbReference type="SMART" id="SM00738">
    <property type="entry name" value="NGN"/>
    <property type="match status" value="1"/>
</dbReference>
<name>A0AAJ1UX65_9MOLU</name>